<dbReference type="EMBL" id="FOPK01000039">
    <property type="protein sequence ID" value="SFH64564.1"/>
    <property type="molecule type" value="Genomic_DNA"/>
</dbReference>
<dbReference type="InterPro" id="IPR013762">
    <property type="entry name" value="Integrase-like_cat_sf"/>
</dbReference>
<dbReference type="InterPro" id="IPR011010">
    <property type="entry name" value="DNA_brk_join_enz"/>
</dbReference>
<evidence type="ECO:0000313" key="9">
    <source>
        <dbReference type="Proteomes" id="UP000199140"/>
    </source>
</evidence>
<gene>
    <name evidence="6" type="ORF">MCBMB27_04215</name>
    <name evidence="7" type="ORF">SAMN05192567_13918</name>
</gene>
<dbReference type="InterPro" id="IPR050808">
    <property type="entry name" value="Phage_Integrase"/>
</dbReference>
<evidence type="ECO:0000313" key="8">
    <source>
        <dbReference type="Proteomes" id="UP000185487"/>
    </source>
</evidence>
<dbReference type="PROSITE" id="PS51898">
    <property type="entry name" value="TYR_RECOMBINASE"/>
    <property type="match status" value="1"/>
</dbReference>
<name>A0AAE8HXL9_9HYPH</name>
<dbReference type="GO" id="GO:0015074">
    <property type="term" value="P:DNA integration"/>
    <property type="evidence" value="ECO:0007669"/>
    <property type="project" value="UniProtKB-KW"/>
</dbReference>
<dbReference type="InterPro" id="IPR025166">
    <property type="entry name" value="Integrase_DNA_bind_dom"/>
</dbReference>
<accession>A0AAE8HXL9</accession>
<evidence type="ECO:0000256" key="2">
    <source>
        <dbReference type="ARBA" id="ARBA00022908"/>
    </source>
</evidence>
<evidence type="ECO:0000313" key="7">
    <source>
        <dbReference type="EMBL" id="SFH64564.1"/>
    </source>
</evidence>
<organism evidence="7 9">
    <name type="scientific">Methylobacterium phyllosphaerae</name>
    <dbReference type="NCBI Taxonomy" id="418223"/>
    <lineage>
        <taxon>Bacteria</taxon>
        <taxon>Pseudomonadati</taxon>
        <taxon>Pseudomonadota</taxon>
        <taxon>Alphaproteobacteria</taxon>
        <taxon>Hyphomicrobiales</taxon>
        <taxon>Methylobacteriaceae</taxon>
        <taxon>Methylobacterium</taxon>
    </lineage>
</organism>
<dbReference type="Proteomes" id="UP000185487">
    <property type="component" value="Chromosome"/>
</dbReference>
<dbReference type="InterPro" id="IPR053876">
    <property type="entry name" value="Phage_int_M"/>
</dbReference>
<evidence type="ECO:0000259" key="5">
    <source>
        <dbReference type="PROSITE" id="PS51898"/>
    </source>
</evidence>
<keyword evidence="4" id="KW-0233">DNA recombination</keyword>
<comment type="similarity">
    <text evidence="1">Belongs to the 'phage' integrase family.</text>
</comment>
<dbReference type="Gene3D" id="1.10.443.10">
    <property type="entry name" value="Intergrase catalytic core"/>
    <property type="match status" value="1"/>
</dbReference>
<dbReference type="InterPro" id="IPR002104">
    <property type="entry name" value="Integrase_catalytic"/>
</dbReference>
<proteinExistence type="inferred from homology"/>
<dbReference type="Pfam" id="PF22022">
    <property type="entry name" value="Phage_int_M"/>
    <property type="match status" value="1"/>
</dbReference>
<dbReference type="CDD" id="cd00801">
    <property type="entry name" value="INT_P4_C"/>
    <property type="match status" value="1"/>
</dbReference>
<keyword evidence="8" id="KW-1185">Reference proteome</keyword>
<keyword evidence="3" id="KW-0238">DNA-binding</keyword>
<dbReference type="Proteomes" id="UP000199140">
    <property type="component" value="Unassembled WGS sequence"/>
</dbReference>
<dbReference type="InterPro" id="IPR010998">
    <property type="entry name" value="Integrase_recombinase_N"/>
</dbReference>
<dbReference type="Pfam" id="PF13356">
    <property type="entry name" value="Arm-DNA-bind_3"/>
    <property type="match status" value="1"/>
</dbReference>
<reference evidence="7 9" key="2">
    <citation type="submission" date="2016-10" db="EMBL/GenBank/DDBJ databases">
        <authorList>
            <person name="Varghese N."/>
            <person name="Submissions S."/>
        </authorList>
    </citation>
    <scope>NUCLEOTIDE SEQUENCE [LARGE SCALE GENOMIC DNA]</scope>
    <source>
        <strain evidence="7 9">CBMB27</strain>
    </source>
</reference>
<evidence type="ECO:0000313" key="6">
    <source>
        <dbReference type="EMBL" id="APT33506.1"/>
    </source>
</evidence>
<keyword evidence="2" id="KW-0229">DNA integration</keyword>
<dbReference type="KEGG" id="mphy:MCBMB27_04215"/>
<dbReference type="GO" id="GO:0006310">
    <property type="term" value="P:DNA recombination"/>
    <property type="evidence" value="ECO:0007669"/>
    <property type="project" value="UniProtKB-KW"/>
</dbReference>
<dbReference type="Pfam" id="PF00589">
    <property type="entry name" value="Phage_integrase"/>
    <property type="match status" value="1"/>
</dbReference>
<dbReference type="PANTHER" id="PTHR30629:SF2">
    <property type="entry name" value="PROPHAGE INTEGRASE INTS-RELATED"/>
    <property type="match status" value="1"/>
</dbReference>
<dbReference type="AlphaFoldDB" id="A0AAE8HXL9"/>
<sequence length="395" mass="43390">MGGTGRHPEKALTSVQVRALKAPGRYADGHGLYLIVDPSGAKRWLLRIVVQGRRRDIGLGGAGLVSLAEAREKALTYRKTARDGGDPMAERKKARATIPTFAEAAELVHAEHEATWRNSKHAAQWITTLHTYANPHFGTKRIDQIETPDVLRALSPIWLTKGETARRVRQRIGTVLDWAKAAGHRSGDNPVGGVAKGLPKQSERAEHHAALPYADVPAFVARLRGISGQGEIGRLAFEFLILTAARTGEVLGARWAEIDEARALWIVPAARMKAGREHRVPLSGRACDVLARARALGSGTALVFPGRRSDQPLSNMVFLMALRRMGSSITAHGFRSSFRDWAAEATSLPREVAEMALAHTVENRVEAAYRRGDLLEKRRDLMEEWARFTASTQPL</sequence>
<dbReference type="Gene3D" id="3.30.160.390">
    <property type="entry name" value="Integrase, DNA-binding domain"/>
    <property type="match status" value="1"/>
</dbReference>
<reference evidence="6 8" key="1">
    <citation type="submission" date="2016-04" db="EMBL/GenBank/DDBJ databases">
        <title>Complete genome sequencing and analysis of CBMB27, Methylobacterium phyllosphaerae isolated from leaf tissues of rice (Oryza sativa L.).</title>
        <authorList>
            <person name="Lee Y."/>
            <person name="Hwangbo K."/>
            <person name="Chung H."/>
            <person name="Yoo J."/>
            <person name="Kim K.Y."/>
            <person name="Sa T.M."/>
            <person name="Um Y."/>
            <person name="Madhaiyan M."/>
        </authorList>
    </citation>
    <scope>NUCLEOTIDE SEQUENCE [LARGE SCALE GENOMIC DNA]</scope>
    <source>
        <strain evidence="6 8">CBMB27</strain>
    </source>
</reference>
<feature type="domain" description="Tyr recombinase" evidence="5">
    <location>
        <begin position="206"/>
        <end position="382"/>
    </location>
</feature>
<dbReference type="SUPFAM" id="SSF56349">
    <property type="entry name" value="DNA breaking-rejoining enzymes"/>
    <property type="match status" value="1"/>
</dbReference>
<protein>
    <submittedName>
        <fullName evidence="6 7">Integrase</fullName>
    </submittedName>
</protein>
<evidence type="ECO:0000256" key="3">
    <source>
        <dbReference type="ARBA" id="ARBA00023125"/>
    </source>
</evidence>
<evidence type="ECO:0000256" key="4">
    <source>
        <dbReference type="ARBA" id="ARBA00023172"/>
    </source>
</evidence>
<dbReference type="Gene3D" id="1.10.150.130">
    <property type="match status" value="1"/>
</dbReference>
<dbReference type="EMBL" id="CP015367">
    <property type="protein sequence ID" value="APT33506.1"/>
    <property type="molecule type" value="Genomic_DNA"/>
</dbReference>
<dbReference type="InterPro" id="IPR038488">
    <property type="entry name" value="Integrase_DNA-bd_sf"/>
</dbReference>
<dbReference type="PANTHER" id="PTHR30629">
    <property type="entry name" value="PROPHAGE INTEGRASE"/>
    <property type="match status" value="1"/>
</dbReference>
<evidence type="ECO:0000256" key="1">
    <source>
        <dbReference type="ARBA" id="ARBA00008857"/>
    </source>
</evidence>
<dbReference type="GO" id="GO:0003677">
    <property type="term" value="F:DNA binding"/>
    <property type="evidence" value="ECO:0007669"/>
    <property type="project" value="UniProtKB-KW"/>
</dbReference>